<keyword evidence="1" id="KW-0812">Transmembrane</keyword>
<feature type="transmembrane region" description="Helical" evidence="1">
    <location>
        <begin position="12"/>
        <end position="36"/>
    </location>
</feature>
<sequence>MFDCSIDKYVFWFGFIIGGIICTAIFELIQMVILSISGVKKLSKEMESKSNERIEPKL</sequence>
<reference evidence="2 3" key="1">
    <citation type="submission" date="2020-12" db="EMBL/GenBank/DDBJ databases">
        <title>FDA dAtabase for Regulatory Grade micrObial Sequences (FDA-ARGOS): Supporting development and validation of Infectious Disease Dx tests.</title>
        <authorList>
            <person name="Sproer C."/>
            <person name="Gronow S."/>
            <person name="Severitt S."/>
            <person name="Schroder I."/>
            <person name="Tallon L."/>
            <person name="Sadzewicz L."/>
            <person name="Zhao X."/>
            <person name="Boylan J."/>
            <person name="Ott S."/>
            <person name="Bowen H."/>
            <person name="Vavikolanu K."/>
            <person name="Mehta A."/>
            <person name="Aluvathingal J."/>
            <person name="Nadendla S."/>
            <person name="Lowell S."/>
            <person name="Myers T."/>
            <person name="Yan Y."/>
            <person name="Sichtig H."/>
        </authorList>
    </citation>
    <scope>NUCLEOTIDE SEQUENCE [LARGE SCALE GENOMIC DNA]</scope>
    <source>
        <strain evidence="2 3">FDAARGOS_910</strain>
    </source>
</reference>
<evidence type="ECO:0000256" key="1">
    <source>
        <dbReference type="SAM" id="Phobius"/>
    </source>
</evidence>
<dbReference type="Proteomes" id="UP000595107">
    <property type="component" value="Chromosome"/>
</dbReference>
<organism evidence="2 3">
    <name type="scientific">Acinetobacter johnsonii</name>
    <dbReference type="NCBI Taxonomy" id="40214"/>
    <lineage>
        <taxon>Bacteria</taxon>
        <taxon>Pseudomonadati</taxon>
        <taxon>Pseudomonadota</taxon>
        <taxon>Gammaproteobacteria</taxon>
        <taxon>Moraxellales</taxon>
        <taxon>Moraxellaceae</taxon>
        <taxon>Acinetobacter</taxon>
    </lineage>
</organism>
<dbReference type="EMBL" id="CP065666">
    <property type="protein sequence ID" value="QPS05491.1"/>
    <property type="molecule type" value="Genomic_DNA"/>
</dbReference>
<gene>
    <name evidence="2" type="ORF">I6G67_08710</name>
</gene>
<protein>
    <submittedName>
        <fullName evidence="2">Uncharacterized protein</fullName>
    </submittedName>
</protein>
<dbReference type="RefSeq" id="WP_017397175.1">
    <property type="nucleotide sequence ID" value="NZ_BBTB01000076.1"/>
</dbReference>
<evidence type="ECO:0000313" key="2">
    <source>
        <dbReference type="EMBL" id="QPS05491.1"/>
    </source>
</evidence>
<accession>A0A7T2RY39</accession>
<evidence type="ECO:0000313" key="3">
    <source>
        <dbReference type="Proteomes" id="UP000595107"/>
    </source>
</evidence>
<proteinExistence type="predicted"/>
<dbReference type="AlphaFoldDB" id="A0A7T2RY39"/>
<keyword evidence="1" id="KW-0472">Membrane</keyword>
<keyword evidence="1" id="KW-1133">Transmembrane helix</keyword>
<name>A0A7T2RY39_ACIJO</name>